<dbReference type="Pfam" id="PF05892">
    <property type="entry name" value="Tricho_coat"/>
    <property type="match status" value="1"/>
</dbReference>
<name>A0A0C5PZU3_9VIRU</name>
<comment type="subcellular location">
    <subcellularLocation>
        <location evidence="1">Virion</location>
    </subcellularLocation>
</comment>
<evidence type="ECO:0000256" key="1">
    <source>
        <dbReference type="ARBA" id="ARBA00004328"/>
    </source>
</evidence>
<organism evidence="4">
    <name type="scientific">Grapevine virus F</name>
    <dbReference type="NCBI Taxonomy" id="1221437"/>
    <lineage>
        <taxon>Viruses</taxon>
        <taxon>Riboviria</taxon>
        <taxon>Orthornavirae</taxon>
        <taxon>Kitrinoviricota</taxon>
        <taxon>Alsuviricetes</taxon>
        <taxon>Tymovirales</taxon>
        <taxon>Betaflexiviridae</taxon>
        <taxon>Trivirinae</taxon>
        <taxon>Vitivirus</taxon>
        <taxon>Vitivirus phivitis</taxon>
    </lineage>
</organism>
<evidence type="ECO:0000313" key="4">
    <source>
        <dbReference type="EMBL" id="AJQ24944.1"/>
    </source>
</evidence>
<accession>A0A0C5PZU3</accession>
<protein>
    <submittedName>
        <fullName evidence="4">Coat protein</fullName>
    </submittedName>
</protein>
<dbReference type="PIRSF" id="PIRSF004075">
    <property type="entry name" value="Coat_protein_tricho/vitivirus"/>
    <property type="match status" value="1"/>
</dbReference>
<proteinExistence type="predicted"/>
<dbReference type="GO" id="GO:0019028">
    <property type="term" value="C:viral capsid"/>
    <property type="evidence" value="ECO:0007669"/>
    <property type="project" value="UniProtKB-KW"/>
</dbReference>
<dbReference type="EMBL" id="KP114220">
    <property type="protein sequence ID" value="AJQ24944.1"/>
    <property type="molecule type" value="Genomic_RNA"/>
</dbReference>
<sequence length="198" mass="21709">MAQISRRMNMREVVETLVLSGADLSENTETAGYDKQMYLRTLFGYIALVGTSKKAVHYGEVQIMGPRTNKVRGVDARGVINIAEQVNRMRGLSVAVTEGVAKDATVRQMCEPFAKEAYEALIMLAGLGVYSQLAIKMSRLGNKEPQVMFDFAAGLDVGSLSRQEATVMQAMHARVFRTEHAKEVFDAQASVGEQAAEI</sequence>
<evidence type="ECO:0000256" key="2">
    <source>
        <dbReference type="ARBA" id="ARBA00022561"/>
    </source>
</evidence>
<keyword evidence="3" id="KW-0946">Virion</keyword>
<reference evidence="4" key="1">
    <citation type="submission" date="2014-11" db="EMBL/GenBank/DDBJ databases">
        <title>Grapevine virus F Isolate V5 identification in South Africa.</title>
        <authorList>
            <person name="Molenaar N."/>
            <person name="Burger J.T."/>
            <person name="Maree H.J."/>
        </authorList>
    </citation>
    <scope>NUCLEOTIDE SEQUENCE</scope>
    <source>
        <strain evidence="4">V5</strain>
    </source>
</reference>
<dbReference type="InterPro" id="IPR008879">
    <property type="entry name" value="Coat_protein_tricho/vitivirus"/>
</dbReference>
<keyword evidence="2 4" id="KW-0167">Capsid protein</keyword>
<evidence type="ECO:0000256" key="3">
    <source>
        <dbReference type="ARBA" id="ARBA00022844"/>
    </source>
</evidence>